<protein>
    <recommendedName>
        <fullName evidence="3">Type II secretion system protein GspC N-terminal domain-containing protein</fullName>
    </recommendedName>
</protein>
<keyword evidence="2" id="KW-1185">Reference proteome</keyword>
<dbReference type="EMBL" id="JACXLD010000004">
    <property type="protein sequence ID" value="MBD2858998.1"/>
    <property type="molecule type" value="Genomic_DNA"/>
</dbReference>
<accession>A0A927C2J7</accession>
<dbReference type="InterPro" id="IPR036034">
    <property type="entry name" value="PDZ_sf"/>
</dbReference>
<dbReference type="RefSeq" id="WP_190764419.1">
    <property type="nucleotide sequence ID" value="NZ_JACXLD010000004.1"/>
</dbReference>
<gene>
    <name evidence="1" type="ORF">IB286_08230</name>
</gene>
<name>A0A927C2J7_9GAMM</name>
<evidence type="ECO:0000313" key="2">
    <source>
        <dbReference type="Proteomes" id="UP000610558"/>
    </source>
</evidence>
<evidence type="ECO:0008006" key="3">
    <source>
        <dbReference type="Google" id="ProtNLM"/>
    </source>
</evidence>
<organism evidence="1 2">
    <name type="scientific">Spongiibacter pelagi</name>
    <dbReference type="NCBI Taxonomy" id="2760804"/>
    <lineage>
        <taxon>Bacteria</taxon>
        <taxon>Pseudomonadati</taxon>
        <taxon>Pseudomonadota</taxon>
        <taxon>Gammaproteobacteria</taxon>
        <taxon>Cellvibrionales</taxon>
        <taxon>Spongiibacteraceae</taxon>
        <taxon>Spongiibacter</taxon>
    </lineage>
</organism>
<sequence>MNRFSLKALVSGLSFAVMTAGLLWILAVPAPVDPEVAAEEAQLFEEEFAEFFGEEPEIGTQLFLHQILPGSAPVVVIGRDGEELRFARGDAIVEPCLKLAEVFDDAVLLDDCGAYQLLKLNGESFETTVPRDGRSGQAAPMIADLRGQSAVTDLVGDYHQRLFRRPLSLRGQMDVVVKESTPGDKQILLFPGKDARLFSLLPLKNGDQLKAVNGIALDGGSALNSIYAELVDAPVLTLTLERNGRDMVMLMAMQASE</sequence>
<comment type="caution">
    <text evidence="1">The sequence shown here is derived from an EMBL/GenBank/DDBJ whole genome shotgun (WGS) entry which is preliminary data.</text>
</comment>
<reference evidence="1" key="1">
    <citation type="submission" date="2020-09" db="EMBL/GenBank/DDBJ databases">
        <authorList>
            <person name="Yoon J.-W."/>
        </authorList>
    </citation>
    <scope>NUCLEOTIDE SEQUENCE</scope>
    <source>
        <strain evidence="1">KMU-158</strain>
    </source>
</reference>
<proteinExistence type="predicted"/>
<dbReference type="AlphaFoldDB" id="A0A927C2J7"/>
<evidence type="ECO:0000313" key="1">
    <source>
        <dbReference type="EMBL" id="MBD2858998.1"/>
    </source>
</evidence>
<dbReference type="Proteomes" id="UP000610558">
    <property type="component" value="Unassembled WGS sequence"/>
</dbReference>
<dbReference type="SUPFAM" id="SSF50156">
    <property type="entry name" value="PDZ domain-like"/>
    <property type="match status" value="1"/>
</dbReference>
<dbReference type="Gene3D" id="2.30.42.10">
    <property type="match status" value="1"/>
</dbReference>